<accession>A0A165Y8Q2</accession>
<reference evidence="1 2" key="1">
    <citation type="journal article" date="2016" name="Mol. Biol. Evol.">
        <title>Comparative Genomics of Early-Diverging Mushroom-Forming Fungi Provides Insights into the Origins of Lignocellulose Decay Capabilities.</title>
        <authorList>
            <person name="Nagy L.G."/>
            <person name="Riley R."/>
            <person name="Tritt A."/>
            <person name="Adam C."/>
            <person name="Daum C."/>
            <person name="Floudas D."/>
            <person name="Sun H."/>
            <person name="Yadav J.S."/>
            <person name="Pangilinan J."/>
            <person name="Larsson K.H."/>
            <person name="Matsuura K."/>
            <person name="Barry K."/>
            <person name="Labutti K."/>
            <person name="Kuo R."/>
            <person name="Ohm R.A."/>
            <person name="Bhattacharya S.S."/>
            <person name="Shirouzu T."/>
            <person name="Yoshinaga Y."/>
            <person name="Martin F.M."/>
            <person name="Grigoriev I.V."/>
            <person name="Hibbett D.S."/>
        </authorList>
    </citation>
    <scope>NUCLEOTIDE SEQUENCE [LARGE SCALE GENOMIC DNA]</scope>
    <source>
        <strain evidence="1 2">HHB10207 ss-3</strain>
    </source>
</reference>
<gene>
    <name evidence="1" type="ORF">SISSUDRAFT_1037362</name>
</gene>
<dbReference type="EMBL" id="KV428276">
    <property type="protein sequence ID" value="KZT32992.1"/>
    <property type="molecule type" value="Genomic_DNA"/>
</dbReference>
<protein>
    <submittedName>
        <fullName evidence="1">Uncharacterized protein</fullName>
    </submittedName>
</protein>
<evidence type="ECO:0000313" key="1">
    <source>
        <dbReference type="EMBL" id="KZT32992.1"/>
    </source>
</evidence>
<dbReference type="Proteomes" id="UP000076798">
    <property type="component" value="Unassembled WGS sequence"/>
</dbReference>
<sequence>MLAAIWQSKSKISRSLGALSCDPRWSWDREIVEGFHNHGYAVEWYPRRRAAQQNNPRSDFYKPPQTLVWLKYLKLRPRATLSAYQTGRTAWSSPLNGGQATSAEQERQYDALFATLAYVWIK</sequence>
<proteinExistence type="predicted"/>
<keyword evidence="2" id="KW-1185">Reference proteome</keyword>
<dbReference type="AlphaFoldDB" id="A0A165Y8Q2"/>
<name>A0A165Y8Q2_9AGAM</name>
<organism evidence="1 2">
    <name type="scientific">Sistotremastrum suecicum HHB10207 ss-3</name>
    <dbReference type="NCBI Taxonomy" id="1314776"/>
    <lineage>
        <taxon>Eukaryota</taxon>
        <taxon>Fungi</taxon>
        <taxon>Dikarya</taxon>
        <taxon>Basidiomycota</taxon>
        <taxon>Agaricomycotina</taxon>
        <taxon>Agaricomycetes</taxon>
        <taxon>Sistotremastrales</taxon>
        <taxon>Sistotremastraceae</taxon>
        <taxon>Sistotremastrum</taxon>
    </lineage>
</organism>
<evidence type="ECO:0000313" key="2">
    <source>
        <dbReference type="Proteomes" id="UP000076798"/>
    </source>
</evidence>